<dbReference type="InterPro" id="IPR002068">
    <property type="entry name" value="A-crystallin/Hsp20_dom"/>
</dbReference>
<gene>
    <name evidence="5" type="ORF">TSACC_22369</name>
</gene>
<dbReference type="FunCoup" id="A0A146GBI6">
    <property type="interactions" value="119"/>
</dbReference>
<comment type="caution">
    <text evidence="5">The sequence shown here is derived from an EMBL/GenBank/DDBJ whole genome shotgun (WGS) entry which is preliminary data.</text>
</comment>
<dbReference type="Gene3D" id="2.60.40.790">
    <property type="match status" value="1"/>
</dbReference>
<dbReference type="InterPro" id="IPR008978">
    <property type="entry name" value="HSP20-like_chaperone"/>
</dbReference>
<dbReference type="InParanoid" id="A0A146GBI6"/>
<sequence>MSIIRYRNPELATWSPYDRLSSLRDLLDSAFQLASNAPGNPESWAPALDIFEDEEKVTVRVELAGVKKEDFDISLQDDVLTISGERKAETEQRGSESFRSERYFGSFTRSVTLPSPVKADAVTAAYQDGVLTVTLPKAEEAKPRKIQVNLE</sequence>
<protein>
    <submittedName>
        <fullName evidence="5">HSP20 family protein</fullName>
    </submittedName>
</protein>
<evidence type="ECO:0000256" key="1">
    <source>
        <dbReference type="PROSITE-ProRule" id="PRU00285"/>
    </source>
</evidence>
<evidence type="ECO:0000259" key="3">
    <source>
        <dbReference type="PROSITE" id="PS01031"/>
    </source>
</evidence>
<dbReference type="InterPro" id="IPR007052">
    <property type="entry name" value="CS_dom"/>
</dbReference>
<feature type="domain" description="SHSP" evidence="3">
    <location>
        <begin position="39"/>
        <end position="151"/>
    </location>
</feature>
<dbReference type="PROSITE" id="PS01031">
    <property type="entry name" value="SHSP"/>
    <property type="match status" value="1"/>
</dbReference>
<proteinExistence type="inferred from homology"/>
<dbReference type="PANTHER" id="PTHR11527">
    <property type="entry name" value="HEAT-SHOCK PROTEIN 20 FAMILY MEMBER"/>
    <property type="match status" value="1"/>
</dbReference>
<dbReference type="STRING" id="690879.TSACC_22369"/>
<evidence type="ECO:0000256" key="2">
    <source>
        <dbReference type="RuleBase" id="RU003616"/>
    </source>
</evidence>
<dbReference type="InterPro" id="IPR031107">
    <property type="entry name" value="Small_HSP"/>
</dbReference>
<feature type="domain" description="CS" evidence="4">
    <location>
        <begin position="43"/>
        <end position="146"/>
    </location>
</feature>
<dbReference type="AlphaFoldDB" id="A0A146GBI6"/>
<comment type="similarity">
    <text evidence="1 2">Belongs to the small heat shock protein (HSP20) family.</text>
</comment>
<dbReference type="SUPFAM" id="SSF49764">
    <property type="entry name" value="HSP20-like chaperones"/>
    <property type="match status" value="1"/>
</dbReference>
<evidence type="ECO:0000313" key="5">
    <source>
        <dbReference type="EMBL" id="GAT33948.1"/>
    </source>
</evidence>
<name>A0A146GBI6_TERSA</name>
<evidence type="ECO:0000313" key="6">
    <source>
        <dbReference type="Proteomes" id="UP000076023"/>
    </source>
</evidence>
<organism evidence="5 6">
    <name type="scientific">Terrimicrobium sacchariphilum</name>
    <dbReference type="NCBI Taxonomy" id="690879"/>
    <lineage>
        <taxon>Bacteria</taxon>
        <taxon>Pseudomonadati</taxon>
        <taxon>Verrucomicrobiota</taxon>
        <taxon>Terrimicrobiia</taxon>
        <taxon>Terrimicrobiales</taxon>
        <taxon>Terrimicrobiaceae</taxon>
        <taxon>Terrimicrobium</taxon>
    </lineage>
</organism>
<reference evidence="6" key="1">
    <citation type="journal article" date="2017" name="Genome Announc.">
        <title>Draft Genome Sequence of Terrimicrobium sacchariphilum NM-5T, a Facultative Anaerobic Soil Bacterium of the Class Spartobacteria.</title>
        <authorList>
            <person name="Qiu Y.L."/>
            <person name="Tourlousse D.M."/>
            <person name="Matsuura N."/>
            <person name="Ohashi A."/>
            <person name="Sekiguchi Y."/>
        </authorList>
    </citation>
    <scope>NUCLEOTIDE SEQUENCE [LARGE SCALE GENOMIC DNA]</scope>
    <source>
        <strain evidence="6">NM-5</strain>
    </source>
</reference>
<dbReference type="RefSeq" id="WP_075079623.1">
    <property type="nucleotide sequence ID" value="NZ_BDCO01000002.1"/>
</dbReference>
<evidence type="ECO:0000259" key="4">
    <source>
        <dbReference type="PROSITE" id="PS51203"/>
    </source>
</evidence>
<accession>A0A146GBI6</accession>
<dbReference type="Pfam" id="PF00011">
    <property type="entry name" value="HSP20"/>
    <property type="match status" value="1"/>
</dbReference>
<dbReference type="PROSITE" id="PS51203">
    <property type="entry name" value="CS"/>
    <property type="match status" value="1"/>
</dbReference>
<keyword evidence="6" id="KW-1185">Reference proteome</keyword>
<dbReference type="EMBL" id="BDCO01000002">
    <property type="protein sequence ID" value="GAT33948.1"/>
    <property type="molecule type" value="Genomic_DNA"/>
</dbReference>
<dbReference type="Proteomes" id="UP000076023">
    <property type="component" value="Unassembled WGS sequence"/>
</dbReference>
<dbReference type="OrthoDB" id="9792695at2"/>
<dbReference type="CDD" id="cd06464">
    <property type="entry name" value="ACD_sHsps-like"/>
    <property type="match status" value="1"/>
</dbReference>